<dbReference type="AlphaFoldDB" id="A0A9P0GPP1"/>
<dbReference type="InterPro" id="IPR031314">
    <property type="entry name" value="DNK_dom"/>
</dbReference>
<comment type="similarity">
    <text evidence="1">Belongs to the DCK/DGK family.</text>
</comment>
<evidence type="ECO:0000313" key="5">
    <source>
        <dbReference type="EMBL" id="CAH1119561.1"/>
    </source>
</evidence>
<dbReference type="InterPro" id="IPR002624">
    <property type="entry name" value="DCK/DGK"/>
</dbReference>
<dbReference type="SUPFAM" id="SSF52540">
    <property type="entry name" value="P-loop containing nucleoside triphosphate hydrolases"/>
    <property type="match status" value="1"/>
</dbReference>
<reference evidence="5" key="2">
    <citation type="submission" date="2022-10" db="EMBL/GenBank/DDBJ databases">
        <authorList>
            <consortium name="ENA_rothamsted_submissions"/>
            <consortium name="culmorum"/>
            <person name="King R."/>
        </authorList>
    </citation>
    <scope>NUCLEOTIDE SEQUENCE</scope>
</reference>
<keyword evidence="3" id="KW-0547">Nucleotide-binding</keyword>
<dbReference type="FunFam" id="3.40.50.300:FF:001571">
    <property type="entry name" value="Deoxynucleoside kinase"/>
    <property type="match status" value="1"/>
</dbReference>
<dbReference type="InterPro" id="IPR027417">
    <property type="entry name" value="P-loop_NTPase"/>
</dbReference>
<evidence type="ECO:0000256" key="1">
    <source>
        <dbReference type="ARBA" id="ARBA00007420"/>
    </source>
</evidence>
<feature type="domain" description="Deoxynucleoside kinase" evidence="4">
    <location>
        <begin position="29"/>
        <end position="222"/>
    </location>
</feature>
<dbReference type="PANTHER" id="PTHR10513:SF24">
    <property type="entry name" value="THYMIDINE KINASE 2, MITOCHONDRIAL"/>
    <property type="match status" value="1"/>
</dbReference>
<dbReference type="Pfam" id="PF01712">
    <property type="entry name" value="dNK"/>
    <property type="match status" value="1"/>
</dbReference>
<name>A0A9P0GPP1_PHACE</name>
<proteinExistence type="inferred from homology"/>
<keyword evidence="3" id="KW-0067">ATP-binding</keyword>
<evidence type="ECO:0000313" key="6">
    <source>
        <dbReference type="Proteomes" id="UP001153737"/>
    </source>
</evidence>
<dbReference type="GO" id="GO:0005524">
    <property type="term" value="F:ATP binding"/>
    <property type="evidence" value="ECO:0007669"/>
    <property type="project" value="UniProtKB-KW"/>
</dbReference>
<protein>
    <recommendedName>
        <fullName evidence="4">Deoxynucleoside kinase domain-containing protein</fullName>
    </recommendedName>
</protein>
<sequence>MKSVKNLITKMANTLASSKSELCHPFTVAVEGNVGSGKTTFLNHFNKYENVAVFAEPIELWRDCDGYNLLDLMYKDPKKYSFTFQSYVQLTMLRQHQKKIQQPVKLMERSIYSARYCFVEKMSRDGLMAPPAVAVIDQWFQYVTKSQDTNLDLIVYLRTSPEVAYERILKRNRSEERTVPFEYIKALHEIHEDWLMKKTLHKCNAPVIVLNANLDKSVIEEEYQKYEPHILNLNKSPLRAKSY</sequence>
<dbReference type="Proteomes" id="UP001153737">
    <property type="component" value="Chromosome 13"/>
</dbReference>
<dbReference type="OrthoDB" id="567086at2759"/>
<evidence type="ECO:0000259" key="4">
    <source>
        <dbReference type="Pfam" id="PF01712"/>
    </source>
</evidence>
<organism evidence="5 6">
    <name type="scientific">Phaedon cochleariae</name>
    <name type="common">Mustard beetle</name>
    <dbReference type="NCBI Taxonomy" id="80249"/>
    <lineage>
        <taxon>Eukaryota</taxon>
        <taxon>Metazoa</taxon>
        <taxon>Ecdysozoa</taxon>
        <taxon>Arthropoda</taxon>
        <taxon>Hexapoda</taxon>
        <taxon>Insecta</taxon>
        <taxon>Pterygota</taxon>
        <taxon>Neoptera</taxon>
        <taxon>Endopterygota</taxon>
        <taxon>Coleoptera</taxon>
        <taxon>Polyphaga</taxon>
        <taxon>Cucujiformia</taxon>
        <taxon>Chrysomeloidea</taxon>
        <taxon>Chrysomelidae</taxon>
        <taxon>Chrysomelinae</taxon>
        <taxon>Chrysomelini</taxon>
        <taxon>Phaedon</taxon>
    </lineage>
</organism>
<dbReference type="CDD" id="cd01673">
    <property type="entry name" value="dNK"/>
    <property type="match status" value="1"/>
</dbReference>
<feature type="binding site" evidence="3">
    <location>
        <begin position="167"/>
        <end position="171"/>
    </location>
    <ligand>
        <name>ATP</name>
        <dbReference type="ChEBI" id="CHEBI:30616"/>
    </ligand>
</feature>
<dbReference type="Gene3D" id="3.40.50.300">
    <property type="entry name" value="P-loop containing nucleotide triphosphate hydrolases"/>
    <property type="match status" value="1"/>
</dbReference>
<evidence type="ECO:0000256" key="3">
    <source>
        <dbReference type="PIRSR" id="PIRSR000705-3"/>
    </source>
</evidence>
<accession>A0A9P0GPP1</accession>
<feature type="binding site" evidence="3">
    <location>
        <begin position="32"/>
        <end position="40"/>
    </location>
    <ligand>
        <name>ATP</name>
        <dbReference type="ChEBI" id="CHEBI:30616"/>
    </ligand>
</feature>
<reference evidence="5" key="1">
    <citation type="submission" date="2022-01" db="EMBL/GenBank/DDBJ databases">
        <authorList>
            <person name="King R."/>
        </authorList>
    </citation>
    <scope>NUCLEOTIDE SEQUENCE</scope>
</reference>
<evidence type="ECO:0000256" key="2">
    <source>
        <dbReference type="PIRSR" id="PIRSR000705-1"/>
    </source>
</evidence>
<keyword evidence="6" id="KW-1185">Reference proteome</keyword>
<gene>
    <name evidence="5" type="ORF">PHAECO_LOCUS3915</name>
</gene>
<dbReference type="PIRSF" id="PIRSF000705">
    <property type="entry name" value="DNK"/>
    <property type="match status" value="1"/>
</dbReference>
<dbReference type="GO" id="GO:0005739">
    <property type="term" value="C:mitochondrion"/>
    <property type="evidence" value="ECO:0007669"/>
    <property type="project" value="TreeGrafter"/>
</dbReference>
<dbReference type="InterPro" id="IPR050566">
    <property type="entry name" value="Deoxyribonucleoside_kinase"/>
</dbReference>
<dbReference type="PANTHER" id="PTHR10513">
    <property type="entry name" value="DEOXYNUCLEOSIDE KINASE"/>
    <property type="match status" value="1"/>
</dbReference>
<dbReference type="GO" id="GO:0019136">
    <property type="term" value="F:deoxynucleoside kinase activity"/>
    <property type="evidence" value="ECO:0007669"/>
    <property type="project" value="InterPro"/>
</dbReference>
<feature type="active site" description="Proton acceptor" evidence="2">
    <location>
        <position position="108"/>
    </location>
</feature>
<dbReference type="EMBL" id="OU896719">
    <property type="protein sequence ID" value="CAH1119561.1"/>
    <property type="molecule type" value="Genomic_DNA"/>
</dbReference>